<accession>G2G3W2</accession>
<feature type="region of interest" description="Disordered" evidence="1">
    <location>
        <begin position="31"/>
        <end position="54"/>
    </location>
</feature>
<keyword evidence="3" id="KW-1185">Reference proteome</keyword>
<dbReference type="Proteomes" id="UP000004217">
    <property type="component" value="Unassembled WGS sequence"/>
</dbReference>
<dbReference type="AlphaFoldDB" id="G2G3W2"/>
<evidence type="ECO:0000256" key="1">
    <source>
        <dbReference type="SAM" id="MobiDB-lite"/>
    </source>
</evidence>
<evidence type="ECO:0000313" key="2">
    <source>
        <dbReference type="EMBL" id="EGX61858.1"/>
    </source>
</evidence>
<proteinExistence type="predicted"/>
<name>G2G3W2_9ACTN</name>
<reference evidence="2 3" key="1">
    <citation type="submission" date="2011-08" db="EMBL/GenBank/DDBJ databases">
        <authorList>
            <person name="Lin Y."/>
            <person name="Hao X."/>
            <person name="Johnstone L."/>
            <person name="Miller S.J."/>
            <person name="Wei G."/>
            <person name="Rensing C."/>
        </authorList>
    </citation>
    <scope>NUCLEOTIDE SEQUENCE [LARGE SCALE GENOMIC DNA]</scope>
    <source>
        <strain evidence="2 3">K42</strain>
    </source>
</reference>
<dbReference type="EMBL" id="AGBF01000001">
    <property type="protein sequence ID" value="EGX61858.1"/>
    <property type="molecule type" value="Genomic_DNA"/>
</dbReference>
<evidence type="ECO:0000313" key="3">
    <source>
        <dbReference type="Proteomes" id="UP000004217"/>
    </source>
</evidence>
<comment type="caution">
    <text evidence="2">The sequence shown here is derived from an EMBL/GenBank/DDBJ whole genome shotgun (WGS) entry which is preliminary data.</text>
</comment>
<organism evidence="2 3">
    <name type="scientific">Streptomyces zinciresistens K42</name>
    <dbReference type="NCBI Taxonomy" id="700597"/>
    <lineage>
        <taxon>Bacteria</taxon>
        <taxon>Bacillati</taxon>
        <taxon>Actinomycetota</taxon>
        <taxon>Actinomycetes</taxon>
        <taxon>Kitasatosporales</taxon>
        <taxon>Streptomycetaceae</taxon>
        <taxon>Streptomyces</taxon>
    </lineage>
</organism>
<sequence length="126" mass="13829">MEVPSGRSREHTVLVEDHAPRAHISNSMTFGHIHSRLQEPHGGQPCAYAGERSLPTSAEEARLYRQFAAEDGPRDGLGEVTVTVRVENRSGTPVLDLKRTFSECNLLRDVRSLLPLIPETPFGGSA</sequence>
<protein>
    <submittedName>
        <fullName evidence="2">Uncharacterized protein</fullName>
    </submittedName>
</protein>
<gene>
    <name evidence="2" type="ORF">SZN_00815</name>
</gene>
<dbReference type="PATRIC" id="fig|700597.3.peg.155"/>